<dbReference type="EMBL" id="AM778883">
    <property type="protein sequence ID" value="CAO86376.1"/>
    <property type="molecule type" value="Genomic_DNA"/>
</dbReference>
<dbReference type="AlphaFoldDB" id="A8YAG1"/>
<organism evidence="1">
    <name type="scientific">Microcystis aeruginosa (strain PCC 7806)</name>
    <dbReference type="NCBI Taxonomy" id="267872"/>
    <lineage>
        <taxon>Bacteria</taxon>
        <taxon>Bacillati</taxon>
        <taxon>Cyanobacteriota</taxon>
        <taxon>Cyanophyceae</taxon>
        <taxon>Oscillatoriophycideae</taxon>
        <taxon>Chroococcales</taxon>
        <taxon>Microcystaceae</taxon>
        <taxon>Microcystis</taxon>
    </lineage>
</organism>
<evidence type="ECO:0000313" key="1">
    <source>
        <dbReference type="EMBL" id="CAO86376.1"/>
    </source>
</evidence>
<sequence>MGNALSTRIPTLVPTVSFKGTSGSSTVPSNMASSSWNIILHRLWLVSSIISWVWSLNVQSISILKYWLSQVWWVKCILRYIPPSEGVELTTKTQRTQRSIDPM</sequence>
<proteinExistence type="predicted"/>
<gene>
    <name evidence="1" type="ORF">IPF_1188</name>
</gene>
<accession>A8YAG1</accession>
<protein>
    <submittedName>
        <fullName evidence="1">Similarity</fullName>
    </submittedName>
</protein>
<name>A8YAG1_MICA7</name>
<reference evidence="1" key="1">
    <citation type="submission" date="2007-08" db="EMBL/GenBank/DDBJ databases">
        <authorList>
            <person name="Frangeul L."/>
        </authorList>
    </citation>
    <scope>NUCLEOTIDE SEQUENCE</scope>
    <source>
        <strain evidence="1">PCC 7806</strain>
    </source>
</reference>